<feature type="transmembrane region" description="Helical" evidence="1">
    <location>
        <begin position="95"/>
        <end position="120"/>
    </location>
</feature>
<keyword evidence="1" id="KW-0812">Transmembrane</keyword>
<name>A0A0X3TQ88_9RHOB</name>
<evidence type="ECO:0000313" key="3">
    <source>
        <dbReference type="EMBL" id="KUJ77201.1"/>
    </source>
</evidence>
<sequence>MDNSELLQVKTKSSGQVVFVVAGLIVTLVLLSQIGNQTEWTDKARNIGSQPRLWPAIALITMLAGFAIHYRLMRRRKPNALDWVEARRWAEPLEYLLWFLVYVAAVPRLGFMPMSIVFACALTYRLGYRTRLAVGIAALFAIAMVVLFKGMLGVSIPGAQVYEFLPDSIRTFFLVYL</sequence>
<evidence type="ECO:0000259" key="2">
    <source>
        <dbReference type="Pfam" id="PF07331"/>
    </source>
</evidence>
<dbReference type="Proteomes" id="UP000053690">
    <property type="component" value="Unassembled WGS sequence"/>
</dbReference>
<organism evidence="3 4">
    <name type="scientific">Ruegeria profundi</name>
    <dbReference type="NCBI Taxonomy" id="1685378"/>
    <lineage>
        <taxon>Bacteria</taxon>
        <taxon>Pseudomonadati</taxon>
        <taxon>Pseudomonadota</taxon>
        <taxon>Alphaproteobacteria</taxon>
        <taxon>Rhodobacterales</taxon>
        <taxon>Roseobacteraceae</taxon>
        <taxon>Ruegeria</taxon>
    </lineage>
</organism>
<evidence type="ECO:0000313" key="4">
    <source>
        <dbReference type="Proteomes" id="UP000053690"/>
    </source>
</evidence>
<feature type="transmembrane region" description="Helical" evidence="1">
    <location>
        <begin position="132"/>
        <end position="156"/>
    </location>
</feature>
<feature type="transmembrane region" description="Helical" evidence="1">
    <location>
        <begin position="13"/>
        <end position="32"/>
    </location>
</feature>
<reference evidence="4" key="1">
    <citation type="submission" date="2015-12" db="EMBL/GenBank/DDBJ databases">
        <authorList>
            <person name="Zhang G."/>
            <person name="Stingl U."/>
        </authorList>
    </citation>
    <scope>NUCLEOTIDE SEQUENCE [LARGE SCALE GENOMIC DNA]</scope>
    <source>
        <strain evidence="4">ZGT108</strain>
    </source>
</reference>
<keyword evidence="1" id="KW-1133">Transmembrane helix</keyword>
<protein>
    <recommendedName>
        <fullName evidence="2">DUF1468 domain-containing protein</fullName>
    </recommendedName>
</protein>
<dbReference type="STRING" id="1685378.AVO44_18530"/>
<dbReference type="Pfam" id="PF07331">
    <property type="entry name" value="TctB"/>
    <property type="match status" value="1"/>
</dbReference>
<dbReference type="RefSeq" id="WP_068340407.1">
    <property type="nucleotide sequence ID" value="NZ_LQBP01000012.1"/>
</dbReference>
<dbReference type="EMBL" id="LQBP01000012">
    <property type="protein sequence ID" value="KUJ77201.1"/>
    <property type="molecule type" value="Genomic_DNA"/>
</dbReference>
<dbReference type="OrthoDB" id="8454209at2"/>
<keyword evidence="1" id="KW-0472">Membrane</keyword>
<feature type="domain" description="DUF1468" evidence="2">
    <location>
        <begin position="21"/>
        <end position="157"/>
    </location>
</feature>
<accession>A0A0X3TQ88</accession>
<proteinExistence type="predicted"/>
<dbReference type="InterPro" id="IPR009936">
    <property type="entry name" value="DUF1468"/>
</dbReference>
<dbReference type="AlphaFoldDB" id="A0A0X3TQ88"/>
<comment type="caution">
    <text evidence="3">The sequence shown here is derived from an EMBL/GenBank/DDBJ whole genome shotgun (WGS) entry which is preliminary data.</text>
</comment>
<feature type="transmembrane region" description="Helical" evidence="1">
    <location>
        <begin position="53"/>
        <end position="72"/>
    </location>
</feature>
<gene>
    <name evidence="3" type="ORF">AVO44_18530</name>
</gene>
<evidence type="ECO:0000256" key="1">
    <source>
        <dbReference type="SAM" id="Phobius"/>
    </source>
</evidence>
<keyword evidence="4" id="KW-1185">Reference proteome</keyword>